<evidence type="ECO:0000256" key="1">
    <source>
        <dbReference type="SAM" id="MobiDB-lite"/>
    </source>
</evidence>
<geneLocation type="plasmid" evidence="2 3">
    <name>unnamed7</name>
</geneLocation>
<dbReference type="RefSeq" id="WP_245127590.1">
    <property type="nucleotide sequence ID" value="NZ_CP095068.1"/>
</dbReference>
<gene>
    <name evidence="2" type="ORF">MUN86_29975</name>
</gene>
<keyword evidence="2" id="KW-0614">Plasmid</keyword>
<name>A0ABY4GGE8_9BACT</name>
<organism evidence="2 3">
    <name type="scientific">Hymenobacter volaticus</name>
    <dbReference type="NCBI Taxonomy" id="2932254"/>
    <lineage>
        <taxon>Bacteria</taxon>
        <taxon>Pseudomonadati</taxon>
        <taxon>Bacteroidota</taxon>
        <taxon>Cytophagia</taxon>
        <taxon>Cytophagales</taxon>
        <taxon>Hymenobacteraceae</taxon>
        <taxon>Hymenobacter</taxon>
    </lineage>
</organism>
<protein>
    <submittedName>
        <fullName evidence="2">Uncharacterized protein</fullName>
    </submittedName>
</protein>
<dbReference type="Proteomes" id="UP000830401">
    <property type="component" value="Plasmid unnamed7"/>
</dbReference>
<evidence type="ECO:0000313" key="3">
    <source>
        <dbReference type="Proteomes" id="UP000830401"/>
    </source>
</evidence>
<evidence type="ECO:0000313" key="2">
    <source>
        <dbReference type="EMBL" id="UOQ69742.1"/>
    </source>
</evidence>
<sequence>MNAHFVDAFLDGMALLSGRPNQPRNAADRAQPSTRKQVKASTRNCGFLPRTVSVLAVLCPAPTPSTKH</sequence>
<proteinExistence type="predicted"/>
<reference evidence="2" key="1">
    <citation type="submission" date="2022-04" db="EMBL/GenBank/DDBJ databases">
        <title>Hymenobacter sp. isolated from the air.</title>
        <authorList>
            <person name="Won M."/>
            <person name="Lee C.-M."/>
            <person name="Woen H.-Y."/>
            <person name="Kwon S.-W."/>
        </authorList>
    </citation>
    <scope>NUCLEOTIDE SEQUENCE</scope>
    <source>
        <strain evidence="2">5420S-77</strain>
        <plasmid evidence="2">unnamed7</plasmid>
    </source>
</reference>
<keyword evidence="3" id="KW-1185">Reference proteome</keyword>
<dbReference type="EMBL" id="CP095068">
    <property type="protein sequence ID" value="UOQ69742.1"/>
    <property type="molecule type" value="Genomic_DNA"/>
</dbReference>
<accession>A0ABY4GGE8</accession>
<feature type="compositionally biased region" description="Polar residues" evidence="1">
    <location>
        <begin position="31"/>
        <end position="41"/>
    </location>
</feature>
<feature type="region of interest" description="Disordered" evidence="1">
    <location>
        <begin position="16"/>
        <end position="41"/>
    </location>
</feature>